<dbReference type="InterPro" id="IPR002509">
    <property type="entry name" value="NODB_dom"/>
</dbReference>
<dbReference type="PANTHER" id="PTHR43123">
    <property type="entry name" value="POLYSACCHARIDE DEACETYLASE-RELATED"/>
    <property type="match status" value="1"/>
</dbReference>
<accession>A0A345BWG7</accession>
<dbReference type="EMBL" id="CP031092">
    <property type="protein sequence ID" value="AXF55298.1"/>
    <property type="molecule type" value="Genomic_DNA"/>
</dbReference>
<reference evidence="2 3" key="1">
    <citation type="journal article" date="2018" name="J. Microbiol.">
        <title>Salicibibacter kimchii gen. nov., sp. nov., a moderately halophilic and alkalitolerant bacterium in the family Bacillaceae, isolated from kimchi.</title>
        <authorList>
            <person name="Jang J.Y."/>
            <person name="Oh Y.J."/>
            <person name="Lim S.K."/>
            <person name="Park H.K."/>
            <person name="Lee C."/>
            <person name="Kim J.Y."/>
            <person name="Lee M.A."/>
            <person name="Choi H.J."/>
        </authorList>
    </citation>
    <scope>NUCLEOTIDE SEQUENCE [LARGE SCALE GENOMIC DNA]</scope>
    <source>
        <strain evidence="2 3">NKC1-1</strain>
    </source>
</reference>
<dbReference type="GO" id="GO:0005975">
    <property type="term" value="P:carbohydrate metabolic process"/>
    <property type="evidence" value="ECO:0007669"/>
    <property type="project" value="InterPro"/>
</dbReference>
<name>A0A345BWG7_9BACI</name>
<dbReference type="Pfam" id="PF01522">
    <property type="entry name" value="Polysacc_deac_1"/>
    <property type="match status" value="1"/>
</dbReference>
<dbReference type="Proteomes" id="UP000252100">
    <property type="component" value="Chromosome"/>
</dbReference>
<dbReference type="RefSeq" id="WP_114371160.1">
    <property type="nucleotide sequence ID" value="NZ_CP031092.1"/>
</dbReference>
<evidence type="ECO:0000313" key="2">
    <source>
        <dbReference type="EMBL" id="AXF55298.1"/>
    </source>
</evidence>
<organism evidence="2 3">
    <name type="scientific">Salicibibacter kimchii</name>
    <dbReference type="NCBI Taxonomy" id="2099786"/>
    <lineage>
        <taxon>Bacteria</taxon>
        <taxon>Bacillati</taxon>
        <taxon>Bacillota</taxon>
        <taxon>Bacilli</taxon>
        <taxon>Bacillales</taxon>
        <taxon>Bacillaceae</taxon>
        <taxon>Salicibibacter</taxon>
    </lineage>
</organism>
<dbReference type="Gene3D" id="3.20.20.370">
    <property type="entry name" value="Glycoside hydrolase/deacetylase"/>
    <property type="match status" value="1"/>
</dbReference>
<dbReference type="PANTHER" id="PTHR43123:SF1">
    <property type="entry name" value="POLYSACCHARIDE DEACETYLASE-RELATED"/>
    <property type="match status" value="1"/>
</dbReference>
<feature type="domain" description="NodB homology" evidence="1">
    <location>
        <begin position="63"/>
        <end position="281"/>
    </location>
</feature>
<keyword evidence="3" id="KW-1185">Reference proteome</keyword>
<dbReference type="OrthoDB" id="258610at2"/>
<dbReference type="KEGG" id="rue:DT065_04195"/>
<dbReference type="SUPFAM" id="SSF88713">
    <property type="entry name" value="Glycoside hydrolase/deacetylase"/>
    <property type="match status" value="1"/>
</dbReference>
<dbReference type="GO" id="GO:0016810">
    <property type="term" value="F:hydrolase activity, acting on carbon-nitrogen (but not peptide) bonds"/>
    <property type="evidence" value="ECO:0007669"/>
    <property type="project" value="InterPro"/>
</dbReference>
<proteinExistence type="predicted"/>
<sequence>MRDLIGYGQNPPTISWPNGARLAISIVVNYEEGSERSFALGDPDQESSTEWGSYHLPPEIRNLAMESMYEYGSRVGIWRIMRILEEMNVKSTFFACALAFEQAPEVAKAAVDGGHEITSHGYRWEEVFRLTKEEERERIQKAINSSIQTTGKRPNGWYCRYGPSVHTRELLVEDGGFLYDSDAYNDDVPYFTEVKGKNHLVVPYTPDINDFRFWQSPGLIKSSDFFEYAKDSFDTLYAEAASHTKMMSIGLHPRIIGRPGRSKGLKDFIEYAQQFPDVWFATREEIANWWIENAK</sequence>
<dbReference type="InterPro" id="IPR011330">
    <property type="entry name" value="Glyco_hydro/deAcase_b/a-brl"/>
</dbReference>
<dbReference type="InterPro" id="IPR017625">
    <property type="entry name" value="PuuE"/>
</dbReference>
<gene>
    <name evidence="2" type="ORF">DT065_04195</name>
</gene>
<dbReference type="AlphaFoldDB" id="A0A345BWG7"/>
<dbReference type="PROSITE" id="PS51677">
    <property type="entry name" value="NODB"/>
    <property type="match status" value="1"/>
</dbReference>
<protein>
    <submittedName>
        <fullName evidence="2">Allantoinase</fullName>
    </submittedName>
</protein>
<dbReference type="CDD" id="cd10977">
    <property type="entry name" value="CE4_PuuE_SpCDA1"/>
    <property type="match status" value="1"/>
</dbReference>
<evidence type="ECO:0000259" key="1">
    <source>
        <dbReference type="PROSITE" id="PS51677"/>
    </source>
</evidence>
<evidence type="ECO:0000313" key="3">
    <source>
        <dbReference type="Proteomes" id="UP000252100"/>
    </source>
</evidence>